<accession>A0ABP6Q3D7</accession>
<dbReference type="GO" id="GO:0016787">
    <property type="term" value="F:hydrolase activity"/>
    <property type="evidence" value="ECO:0007669"/>
    <property type="project" value="UniProtKB-KW"/>
</dbReference>
<comment type="caution">
    <text evidence="1">The sequence shown here is derived from an EMBL/GenBank/DDBJ whole genome shotgun (WGS) entry which is preliminary data.</text>
</comment>
<name>A0ABP6Q3D7_9ACTN</name>
<dbReference type="PANTHER" id="PTHR43434">
    <property type="entry name" value="PHOSPHOGLYCOLATE PHOSPHATASE"/>
    <property type="match status" value="1"/>
</dbReference>
<dbReference type="InterPro" id="IPR023214">
    <property type="entry name" value="HAD_sf"/>
</dbReference>
<dbReference type="Pfam" id="PF12710">
    <property type="entry name" value="HAD"/>
    <property type="match status" value="1"/>
</dbReference>
<organism evidence="1 2">
    <name type="scientific">Actinocorallia longicatena</name>
    <dbReference type="NCBI Taxonomy" id="111803"/>
    <lineage>
        <taxon>Bacteria</taxon>
        <taxon>Bacillati</taxon>
        <taxon>Actinomycetota</taxon>
        <taxon>Actinomycetes</taxon>
        <taxon>Streptosporangiales</taxon>
        <taxon>Thermomonosporaceae</taxon>
        <taxon>Actinocorallia</taxon>
    </lineage>
</organism>
<dbReference type="Gene3D" id="3.40.50.1000">
    <property type="entry name" value="HAD superfamily/HAD-like"/>
    <property type="match status" value="1"/>
</dbReference>
<dbReference type="PANTHER" id="PTHR43434:SF1">
    <property type="entry name" value="PHOSPHOGLYCOLATE PHOSPHATASE"/>
    <property type="match status" value="1"/>
</dbReference>
<reference evidence="2" key="1">
    <citation type="journal article" date="2019" name="Int. J. Syst. Evol. Microbiol.">
        <title>The Global Catalogue of Microorganisms (GCM) 10K type strain sequencing project: providing services to taxonomists for standard genome sequencing and annotation.</title>
        <authorList>
            <consortium name="The Broad Institute Genomics Platform"/>
            <consortium name="The Broad Institute Genome Sequencing Center for Infectious Disease"/>
            <person name="Wu L."/>
            <person name="Ma J."/>
        </authorList>
    </citation>
    <scope>NUCLEOTIDE SEQUENCE [LARGE SCALE GENOMIC DNA]</scope>
    <source>
        <strain evidence="2">JCM 9377</strain>
    </source>
</reference>
<dbReference type="EMBL" id="BAAAUV010000003">
    <property type="protein sequence ID" value="GAA3201885.1"/>
    <property type="molecule type" value="Genomic_DNA"/>
</dbReference>
<keyword evidence="2" id="KW-1185">Reference proteome</keyword>
<dbReference type="SUPFAM" id="SSF56784">
    <property type="entry name" value="HAD-like"/>
    <property type="match status" value="1"/>
</dbReference>
<dbReference type="Gene3D" id="1.10.150.240">
    <property type="entry name" value="Putative phosphatase, domain 2"/>
    <property type="match status" value="1"/>
</dbReference>
<protein>
    <submittedName>
        <fullName evidence="1">HAD family hydrolase</fullName>
    </submittedName>
</protein>
<dbReference type="InterPro" id="IPR023198">
    <property type="entry name" value="PGP-like_dom2"/>
</dbReference>
<evidence type="ECO:0000313" key="1">
    <source>
        <dbReference type="EMBL" id="GAA3201885.1"/>
    </source>
</evidence>
<dbReference type="InterPro" id="IPR050155">
    <property type="entry name" value="HAD-like_hydrolase_sf"/>
</dbReference>
<dbReference type="InterPro" id="IPR036412">
    <property type="entry name" value="HAD-like_sf"/>
</dbReference>
<gene>
    <name evidence="1" type="ORF">GCM10010468_15310</name>
</gene>
<evidence type="ECO:0000313" key="2">
    <source>
        <dbReference type="Proteomes" id="UP001501237"/>
    </source>
</evidence>
<proteinExistence type="predicted"/>
<sequence length="196" mass="20198">MVGFDLDMTLADTRKGIGAVYAALSAETGVFIDVPLVTSRLGPPLQSELAHWYPAEHIPAMVLRFRELYPDLAIPMTEAMAGALSALEAVIAAGGRTMVVTAKNERDARATVAFLGLPVDLVAGGLWAAAKGVALREHGAVTYVGDHTGDVDAARAAGAFSLGVATGPIDAEALTAYGADHVLADLTAFPAWLAGT</sequence>
<keyword evidence="1" id="KW-0378">Hydrolase</keyword>
<dbReference type="Proteomes" id="UP001501237">
    <property type="component" value="Unassembled WGS sequence"/>
</dbReference>